<dbReference type="AlphaFoldDB" id="B0DCA0"/>
<dbReference type="Gene3D" id="3.30.420.40">
    <property type="match status" value="2"/>
</dbReference>
<dbReference type="STRING" id="486041.B0DCA0"/>
<proteinExistence type="predicted"/>
<dbReference type="Proteomes" id="UP000001194">
    <property type="component" value="Unassembled WGS sequence"/>
</dbReference>
<keyword evidence="2" id="KW-1185">Reference proteome</keyword>
<evidence type="ECO:0000313" key="1">
    <source>
        <dbReference type="EMBL" id="EDR07860.1"/>
    </source>
</evidence>
<dbReference type="EMBL" id="DS547103">
    <property type="protein sequence ID" value="EDR07860.1"/>
    <property type="molecule type" value="Genomic_DNA"/>
</dbReference>
<dbReference type="Gene3D" id="3.90.640.10">
    <property type="entry name" value="Actin, Chain A, domain 4"/>
    <property type="match status" value="1"/>
</dbReference>
<gene>
    <name evidence="1" type="ORF">LACBIDRAFT_298113</name>
</gene>
<dbReference type="SUPFAM" id="SSF53067">
    <property type="entry name" value="Actin-like ATPase domain"/>
    <property type="match status" value="2"/>
</dbReference>
<dbReference type="CDD" id="cd10170">
    <property type="entry name" value="ASKHA_NBD_HSP70"/>
    <property type="match status" value="1"/>
</dbReference>
<dbReference type="InParanoid" id="B0DCA0"/>
<dbReference type="HOGENOM" id="CLU_009958_4_2_1"/>
<dbReference type="GeneID" id="6077333"/>
<dbReference type="InterPro" id="IPR043129">
    <property type="entry name" value="ATPase_NBD"/>
</dbReference>
<protein>
    <submittedName>
        <fullName evidence="1">Predicted protein</fullName>
    </submittedName>
</protein>
<accession>B0DCA0</accession>
<organism evidence="2">
    <name type="scientific">Laccaria bicolor (strain S238N-H82 / ATCC MYA-4686)</name>
    <name type="common">Bicoloured deceiver</name>
    <name type="synonym">Laccaria laccata var. bicolor</name>
    <dbReference type="NCBI Taxonomy" id="486041"/>
    <lineage>
        <taxon>Eukaryota</taxon>
        <taxon>Fungi</taxon>
        <taxon>Dikarya</taxon>
        <taxon>Basidiomycota</taxon>
        <taxon>Agaricomycotina</taxon>
        <taxon>Agaricomycetes</taxon>
        <taxon>Agaricomycetidae</taxon>
        <taxon>Agaricales</taxon>
        <taxon>Agaricineae</taxon>
        <taxon>Hydnangiaceae</taxon>
        <taxon>Laccaria</taxon>
    </lineage>
</organism>
<dbReference type="RefSeq" id="XP_001881649.1">
    <property type="nucleotide sequence ID" value="XM_001881614.1"/>
</dbReference>
<dbReference type="PANTHER" id="PTHR14187:SF5">
    <property type="entry name" value="HEAT SHOCK 70 KDA PROTEIN 12A"/>
    <property type="match status" value="1"/>
</dbReference>
<dbReference type="KEGG" id="lbc:LACBIDRAFT_298113"/>
<dbReference type="OrthoDB" id="2963168at2759"/>
<evidence type="ECO:0000313" key="2">
    <source>
        <dbReference type="Proteomes" id="UP000001194"/>
    </source>
</evidence>
<dbReference type="PANTHER" id="PTHR14187">
    <property type="entry name" value="ALPHA KINASE/ELONGATION FACTOR 2 KINASE"/>
    <property type="match status" value="1"/>
</dbReference>
<sequence>MCSRSEFNGSIRKLVVAFDIGTTFSGISYRYYDPRFVFEPATPFEFFSVLDPGQMPEIKSVTRFPAQEEVDSHSKIPTIIYYDDNGSVCAIGAEAVEEGIDGVAENKGWTKAECYIQETHAIGSSLWESLEQQITYVLTHPNGWEGAQQSEMRRAAVIAGLVPDTEEGRSRVSFVTEGEASLHYCIQRGLMSEMIKDGDGVLIVDAGGGTIDISGYCQISHQSFEEMATPECHFQGSTFVTNRAREFLEGHNFSGTLIGLLIAQIDLLRGSRFFKDVDLITQRFDNKTKLGFRDINSPQFVPFASVREFDSKLNIRSGQLKLMGSDVASFFEPSVACIIKAVAQQRAASETNISTVFLVGGFAASDWLFSRVKETLELLGINFCRPDSHVYVGQSFSVTLMLKKGHSNSKAVADGAISYFLDHFVEARMSKFTYGTKVNVLYDPGISEHLARSSTIFTHLDGKRRLPGAFSEILQKNTRVSQGDEFRRHYSTSASSPSKLSSVTFGLYCARADAGNLTEWLDEDPEMYLKLCTIEADMSSVCHLLPPRRSRKRGKIYYTMDYSIVLFFGTTELSAQIAWMENGIEKRSPARVVYDPQQ</sequence>
<name>B0DCA0_LACBS</name>
<reference evidence="1 2" key="1">
    <citation type="journal article" date="2008" name="Nature">
        <title>The genome of Laccaria bicolor provides insights into mycorrhizal symbiosis.</title>
        <authorList>
            <person name="Martin F."/>
            <person name="Aerts A."/>
            <person name="Ahren D."/>
            <person name="Brun A."/>
            <person name="Danchin E.G.J."/>
            <person name="Duchaussoy F."/>
            <person name="Gibon J."/>
            <person name="Kohler A."/>
            <person name="Lindquist E."/>
            <person name="Pereda V."/>
            <person name="Salamov A."/>
            <person name="Shapiro H.J."/>
            <person name="Wuyts J."/>
            <person name="Blaudez D."/>
            <person name="Buee M."/>
            <person name="Brokstein P."/>
            <person name="Canbaeck B."/>
            <person name="Cohen D."/>
            <person name="Courty P.E."/>
            <person name="Coutinho P.M."/>
            <person name="Delaruelle C."/>
            <person name="Detter J.C."/>
            <person name="Deveau A."/>
            <person name="DiFazio S."/>
            <person name="Duplessis S."/>
            <person name="Fraissinet-Tachet L."/>
            <person name="Lucic E."/>
            <person name="Frey-Klett P."/>
            <person name="Fourrey C."/>
            <person name="Feussner I."/>
            <person name="Gay G."/>
            <person name="Grimwood J."/>
            <person name="Hoegger P.J."/>
            <person name="Jain P."/>
            <person name="Kilaru S."/>
            <person name="Labbe J."/>
            <person name="Lin Y.C."/>
            <person name="Legue V."/>
            <person name="Le Tacon F."/>
            <person name="Marmeisse R."/>
            <person name="Melayah D."/>
            <person name="Montanini B."/>
            <person name="Muratet M."/>
            <person name="Nehls U."/>
            <person name="Niculita-Hirzel H."/>
            <person name="Oudot-Le Secq M.P."/>
            <person name="Peter M."/>
            <person name="Quesneville H."/>
            <person name="Rajashekar B."/>
            <person name="Reich M."/>
            <person name="Rouhier N."/>
            <person name="Schmutz J."/>
            <person name="Yin T."/>
            <person name="Chalot M."/>
            <person name="Henrissat B."/>
            <person name="Kuees U."/>
            <person name="Lucas S."/>
            <person name="Van de Peer Y."/>
            <person name="Podila G.K."/>
            <person name="Polle A."/>
            <person name="Pukkila P.J."/>
            <person name="Richardson P.M."/>
            <person name="Rouze P."/>
            <person name="Sanders I.R."/>
            <person name="Stajich J.E."/>
            <person name="Tunlid A."/>
            <person name="Tuskan G."/>
            <person name="Grigoriev I.V."/>
        </authorList>
    </citation>
    <scope>NUCLEOTIDE SEQUENCE [LARGE SCALE GENOMIC DNA]</scope>
    <source>
        <strain evidence="2">S238N-H82 / ATCC MYA-4686</strain>
    </source>
</reference>